<dbReference type="Pfam" id="PF13808">
    <property type="entry name" value="DDE_Tnp_1_assoc"/>
    <property type="match status" value="1"/>
</dbReference>
<dbReference type="NCBIfam" id="NF033564">
    <property type="entry name" value="transpos_ISAs1"/>
    <property type="match status" value="1"/>
</dbReference>
<organism evidence="2">
    <name type="scientific">Cyprideis torosa</name>
    <dbReference type="NCBI Taxonomy" id="163714"/>
    <lineage>
        <taxon>Eukaryota</taxon>
        <taxon>Metazoa</taxon>
        <taxon>Ecdysozoa</taxon>
        <taxon>Arthropoda</taxon>
        <taxon>Crustacea</taxon>
        <taxon>Oligostraca</taxon>
        <taxon>Ostracoda</taxon>
        <taxon>Podocopa</taxon>
        <taxon>Podocopida</taxon>
        <taxon>Cytherocopina</taxon>
        <taxon>Cytheroidea</taxon>
        <taxon>Cytherideidae</taxon>
        <taxon>Cyprideis</taxon>
    </lineage>
</organism>
<feature type="domain" description="H repeat-associated protein N-terminal" evidence="1">
    <location>
        <begin position="2"/>
        <end position="48"/>
    </location>
</feature>
<dbReference type="PANTHER" id="PTHR30298:SF0">
    <property type="entry name" value="PROTEIN YBFL-RELATED"/>
    <property type="match status" value="1"/>
</dbReference>
<protein>
    <recommendedName>
        <fullName evidence="1">H repeat-associated protein N-terminal domain-containing protein</fullName>
    </recommendedName>
</protein>
<gene>
    <name evidence="2" type="ORF">CTOB1V02_LOCUS15952</name>
</gene>
<dbReference type="InterPro" id="IPR051698">
    <property type="entry name" value="Transposase_11-like"/>
</dbReference>
<dbReference type="AlphaFoldDB" id="A0A7R8ZV29"/>
<dbReference type="InterPro" id="IPR047647">
    <property type="entry name" value="ISAs1_transpos"/>
</dbReference>
<sequence length="143" mass="14907">MSLFGKQREQWFKMYGGFDNGIPSGDTLRRIFERLDPVAFGTCFSRWAASLLGPGFTGAVGLDGKSLRGARDKRDPGSAAPHLLNAMAGEAGICMGQVACGEKSNEITAIPELLGALELGGCTVTIDAIGCQIEVAGAIKEAG</sequence>
<accession>A0A7R8ZV29</accession>
<evidence type="ECO:0000313" key="2">
    <source>
        <dbReference type="EMBL" id="CAD7238137.1"/>
    </source>
</evidence>
<dbReference type="PANTHER" id="PTHR30298">
    <property type="entry name" value="H REPEAT-ASSOCIATED PREDICTED TRANSPOSASE"/>
    <property type="match status" value="1"/>
</dbReference>
<name>A0A7R8ZV29_9CRUS</name>
<evidence type="ECO:0000259" key="1">
    <source>
        <dbReference type="Pfam" id="PF13808"/>
    </source>
</evidence>
<reference evidence="2" key="1">
    <citation type="submission" date="2020-11" db="EMBL/GenBank/DDBJ databases">
        <authorList>
            <person name="Tran Van P."/>
        </authorList>
    </citation>
    <scope>NUCLEOTIDE SEQUENCE</scope>
</reference>
<dbReference type="InterPro" id="IPR032806">
    <property type="entry name" value="YbfD_N"/>
</dbReference>
<proteinExistence type="predicted"/>
<feature type="non-terminal residue" evidence="2">
    <location>
        <position position="143"/>
    </location>
</feature>
<dbReference type="EMBL" id="OB696752">
    <property type="protein sequence ID" value="CAD7238137.1"/>
    <property type="molecule type" value="Genomic_DNA"/>
</dbReference>